<comment type="subcellular location">
    <subcellularLocation>
        <location evidence="1">Membrane</location>
        <topology evidence="1">Multi-pass membrane protein</topology>
    </subcellularLocation>
</comment>
<dbReference type="PROSITE" id="PS00216">
    <property type="entry name" value="SUGAR_TRANSPORT_1"/>
    <property type="match status" value="1"/>
</dbReference>
<feature type="transmembrane region" description="Helical" evidence="5">
    <location>
        <begin position="324"/>
        <end position="343"/>
    </location>
</feature>
<feature type="transmembrane region" description="Helical" evidence="5">
    <location>
        <begin position="249"/>
        <end position="270"/>
    </location>
</feature>
<keyword evidence="4 5" id="KW-0472">Membrane</keyword>
<evidence type="ECO:0000259" key="6">
    <source>
        <dbReference type="PROSITE" id="PS50850"/>
    </source>
</evidence>
<dbReference type="InterPro" id="IPR005829">
    <property type="entry name" value="Sugar_transporter_CS"/>
</dbReference>
<feature type="transmembrane region" description="Helical" evidence="5">
    <location>
        <begin position="355"/>
        <end position="377"/>
    </location>
</feature>
<dbReference type="InterPro" id="IPR036259">
    <property type="entry name" value="MFS_trans_sf"/>
</dbReference>
<feature type="transmembrane region" description="Helical" evidence="5">
    <location>
        <begin position="476"/>
        <end position="498"/>
    </location>
</feature>
<dbReference type="PANTHER" id="PTHR23508:SF10">
    <property type="entry name" value="CARBOXYLIC ACID TRANSPORTER PROTEIN HOMOLOG"/>
    <property type="match status" value="1"/>
</dbReference>
<feature type="transmembrane region" description="Helical" evidence="5">
    <location>
        <begin position="189"/>
        <end position="208"/>
    </location>
</feature>
<evidence type="ECO:0000256" key="1">
    <source>
        <dbReference type="ARBA" id="ARBA00004141"/>
    </source>
</evidence>
<dbReference type="InterPro" id="IPR020846">
    <property type="entry name" value="MFS_dom"/>
</dbReference>
<protein>
    <submittedName>
        <fullName evidence="7">Unannotated protein</fullName>
    </submittedName>
</protein>
<feature type="transmembrane region" description="Helical" evidence="5">
    <location>
        <begin position="389"/>
        <end position="408"/>
    </location>
</feature>
<accession>A0A6J7W1Q9</accession>
<dbReference type="CDD" id="cd06174">
    <property type="entry name" value="MFS"/>
    <property type="match status" value="1"/>
</dbReference>
<feature type="domain" description="Major facilitator superfamily (MFS) profile" evidence="6">
    <location>
        <begin position="125"/>
        <end position="502"/>
    </location>
</feature>
<dbReference type="GO" id="GO:0046943">
    <property type="term" value="F:carboxylic acid transmembrane transporter activity"/>
    <property type="evidence" value="ECO:0007669"/>
    <property type="project" value="TreeGrafter"/>
</dbReference>
<feature type="transmembrane region" description="Helical" evidence="5">
    <location>
        <begin position="123"/>
        <end position="143"/>
    </location>
</feature>
<feature type="transmembrane region" description="Helical" evidence="5">
    <location>
        <begin position="414"/>
        <end position="435"/>
    </location>
</feature>
<gene>
    <name evidence="7" type="ORF">UFOPK4422_01611</name>
</gene>
<dbReference type="GO" id="GO:0005886">
    <property type="term" value="C:plasma membrane"/>
    <property type="evidence" value="ECO:0007669"/>
    <property type="project" value="TreeGrafter"/>
</dbReference>
<evidence type="ECO:0000256" key="3">
    <source>
        <dbReference type="ARBA" id="ARBA00022989"/>
    </source>
</evidence>
<dbReference type="SUPFAM" id="SSF103473">
    <property type="entry name" value="MFS general substrate transporter"/>
    <property type="match status" value="1"/>
</dbReference>
<keyword evidence="3 5" id="KW-1133">Transmembrane helix</keyword>
<evidence type="ECO:0000313" key="7">
    <source>
        <dbReference type="EMBL" id="CAB5135551.1"/>
    </source>
</evidence>
<dbReference type="InterPro" id="IPR011701">
    <property type="entry name" value="MFS"/>
</dbReference>
<dbReference type="Gene3D" id="1.20.1250.20">
    <property type="entry name" value="MFS general substrate transporter like domains"/>
    <property type="match status" value="2"/>
</dbReference>
<dbReference type="EMBL" id="CAFBRX010000230">
    <property type="protein sequence ID" value="CAB5135551.1"/>
    <property type="molecule type" value="Genomic_DNA"/>
</dbReference>
<dbReference type="Pfam" id="PF07690">
    <property type="entry name" value="MFS_1"/>
    <property type="match status" value="1"/>
</dbReference>
<evidence type="ECO:0000256" key="5">
    <source>
        <dbReference type="SAM" id="Phobius"/>
    </source>
</evidence>
<name>A0A6J7W1Q9_9ZZZZ</name>
<keyword evidence="2 5" id="KW-0812">Transmembrane</keyword>
<feature type="transmembrane region" description="Helical" evidence="5">
    <location>
        <begin position="447"/>
        <end position="470"/>
    </location>
</feature>
<evidence type="ECO:0000256" key="4">
    <source>
        <dbReference type="ARBA" id="ARBA00023136"/>
    </source>
</evidence>
<sequence length="522" mass="56476">MGHGVKNLVRSWPDSDDVRQWLITPRSDLVLESEISDQSLKESDQIAVFEQSAGPFTTYRRVVSVSANPPTLTETTDYQVLIPWFSWLFGRLMHRSIRGRKLGPEPQQQPKWAPPDRLTPRQIHVLGLLAAASLLSAFVNTLFTQTVAFAGDDLGVGDWGRGIAGTVVRVGIVLGLPAALLADRIGRRRVVICLAWAAPIIASLGAIAPNFQLLVATQTMGRPLGLALDLLVAVIATEEMPRSSRAYAISVLAMANGMGAGVAVMALPLADLADNGWRLIYVITLVWLVVAFDLTRRLPETRRFEFHQRDTEAVAIPPLRRKRLAIQMAVAFFGNMLLSPASFFQNSFLKDERGFSAGMVAIFSLSTATPAVIGLIIGARIADQRGRRLLAAVCAPIGGLLIALSFWASGGWMWAAAIFGGIIAATAYPPLAVYRTELFPTGNRGRAAFLILASALIGGSLSLLLTGWLVDGGTHYGPIMLALVIGPVIVALIVLLTYPETAHRELEELNPEDHAGFDRPEI</sequence>
<feature type="transmembrane region" description="Helical" evidence="5">
    <location>
        <begin position="163"/>
        <end position="182"/>
    </location>
</feature>
<feature type="transmembrane region" description="Helical" evidence="5">
    <location>
        <begin position="276"/>
        <end position="294"/>
    </location>
</feature>
<evidence type="ECO:0000256" key="2">
    <source>
        <dbReference type="ARBA" id="ARBA00022692"/>
    </source>
</evidence>
<organism evidence="7">
    <name type="scientific">freshwater metagenome</name>
    <dbReference type="NCBI Taxonomy" id="449393"/>
    <lineage>
        <taxon>unclassified sequences</taxon>
        <taxon>metagenomes</taxon>
        <taxon>ecological metagenomes</taxon>
    </lineage>
</organism>
<proteinExistence type="predicted"/>
<dbReference type="PANTHER" id="PTHR23508">
    <property type="entry name" value="CARBOXYLIC ACID TRANSPORTER PROTEIN HOMOLOG"/>
    <property type="match status" value="1"/>
</dbReference>
<dbReference type="AlphaFoldDB" id="A0A6J7W1Q9"/>
<feature type="transmembrane region" description="Helical" evidence="5">
    <location>
        <begin position="220"/>
        <end position="237"/>
    </location>
</feature>
<dbReference type="PROSITE" id="PS50850">
    <property type="entry name" value="MFS"/>
    <property type="match status" value="1"/>
</dbReference>
<reference evidence="7" key="1">
    <citation type="submission" date="2020-05" db="EMBL/GenBank/DDBJ databases">
        <authorList>
            <person name="Chiriac C."/>
            <person name="Salcher M."/>
            <person name="Ghai R."/>
            <person name="Kavagutti S V."/>
        </authorList>
    </citation>
    <scope>NUCLEOTIDE SEQUENCE</scope>
</reference>